<dbReference type="Proteomes" id="UP001230268">
    <property type="component" value="Unassembled WGS sequence"/>
</dbReference>
<evidence type="ECO:0000313" key="2">
    <source>
        <dbReference type="EMBL" id="KAK1444577.1"/>
    </source>
</evidence>
<reference evidence="2" key="1">
    <citation type="submission" date="2023-08" db="EMBL/GenBank/DDBJ databases">
        <title>Draft sequence of the Babesia gibsoni genome.</title>
        <authorList>
            <person name="Yamagishi J.Y."/>
            <person name="Xuan X.X."/>
        </authorList>
    </citation>
    <scope>NUCLEOTIDE SEQUENCE</scope>
    <source>
        <strain evidence="2">Azabu</strain>
    </source>
</reference>
<comment type="caution">
    <text evidence="2">The sequence shown here is derived from an EMBL/GenBank/DDBJ whole genome shotgun (WGS) entry which is preliminary data.</text>
</comment>
<organism evidence="2 3">
    <name type="scientific">Babesia gibsoni</name>
    <dbReference type="NCBI Taxonomy" id="33632"/>
    <lineage>
        <taxon>Eukaryota</taxon>
        <taxon>Sar</taxon>
        <taxon>Alveolata</taxon>
        <taxon>Apicomplexa</taxon>
        <taxon>Aconoidasida</taxon>
        <taxon>Piroplasmida</taxon>
        <taxon>Babesiidae</taxon>
        <taxon>Babesia</taxon>
    </lineage>
</organism>
<evidence type="ECO:0000313" key="3">
    <source>
        <dbReference type="Proteomes" id="UP001230268"/>
    </source>
</evidence>
<proteinExistence type="predicted"/>
<name>A0AAD8PG01_BABGI</name>
<protein>
    <submittedName>
        <fullName evidence="2">Uncharacterized protein</fullName>
    </submittedName>
</protein>
<dbReference type="AlphaFoldDB" id="A0AAD8PG01"/>
<keyword evidence="3" id="KW-1185">Reference proteome</keyword>
<feature type="region of interest" description="Disordered" evidence="1">
    <location>
        <begin position="286"/>
        <end position="312"/>
    </location>
</feature>
<evidence type="ECO:0000256" key="1">
    <source>
        <dbReference type="SAM" id="MobiDB-lite"/>
    </source>
</evidence>
<sequence>MFYCDVHKVHLFDSSKLVYRSSINPDVFERCRRTYNHFFDELDRLGPMDAMLSVANNAGESQRKQNMRTRPVSGVRGIYYTRGTWRVAYRIDTTKKKACMFSFNSKESLIATFDLAYRFLMKVVELGRQLRRLDGSIIGKITVERLIDLERRANPAKASKGSPIFSDETPLYQDEYFAVPNEDHDSYDDGYDDEDLAEESDAYVTPPPKRRRRCTLKEKVVKPDDMSFVEIPSITSEFMVEPPNLEQYLGKLSNFELIFQSYSPLGTYDMISLLMDKECAERMGNVVSKNSSSHEKEDNSLGDMMSQSPSTQFYDSSSREMNFYSSPSTQQTTKMDELFDIDSQGSDGYKNKRNVPTLMSNRCNMKRSAVYLNQENSMTPVLALIDSSDELSDADGDYVPFVTRKAKGEAEQRLSFGKAKYTRVERPRRRAYFNDGHMLC</sequence>
<gene>
    <name evidence="2" type="ORF">BgAZ_104830</name>
</gene>
<accession>A0AAD8PG01</accession>
<dbReference type="EMBL" id="JAVEPI010000001">
    <property type="protein sequence ID" value="KAK1444577.1"/>
    <property type="molecule type" value="Genomic_DNA"/>
</dbReference>